<dbReference type="GO" id="GO:0006310">
    <property type="term" value="P:DNA recombination"/>
    <property type="evidence" value="ECO:0007669"/>
    <property type="project" value="UniProtKB-KW"/>
</dbReference>
<dbReference type="EMBL" id="QFNY01000441">
    <property type="protein sequence ID" value="PZO97243.1"/>
    <property type="molecule type" value="Genomic_DNA"/>
</dbReference>
<organism evidence="8 9">
    <name type="scientific">Corynebacterium urealyticum</name>
    <dbReference type="NCBI Taxonomy" id="43771"/>
    <lineage>
        <taxon>Bacteria</taxon>
        <taxon>Bacillati</taxon>
        <taxon>Actinomycetota</taxon>
        <taxon>Actinomycetes</taxon>
        <taxon>Mycobacteriales</taxon>
        <taxon>Corynebacteriaceae</taxon>
        <taxon>Corynebacterium</taxon>
    </lineage>
</organism>
<gene>
    <name evidence="8" type="ORF">DI609_13625</name>
</gene>
<dbReference type="Pfam" id="PF01385">
    <property type="entry name" value="OrfB_IS605"/>
    <property type="match status" value="1"/>
</dbReference>
<evidence type="ECO:0000256" key="3">
    <source>
        <dbReference type="ARBA" id="ARBA00023125"/>
    </source>
</evidence>
<keyword evidence="3" id="KW-0238">DNA-binding</keyword>
<dbReference type="InterPro" id="IPR001959">
    <property type="entry name" value="Transposase"/>
</dbReference>
<evidence type="ECO:0000256" key="4">
    <source>
        <dbReference type="ARBA" id="ARBA00023172"/>
    </source>
</evidence>
<evidence type="ECO:0000256" key="1">
    <source>
        <dbReference type="ARBA" id="ARBA00008761"/>
    </source>
</evidence>
<dbReference type="Proteomes" id="UP000249451">
    <property type="component" value="Unassembled WGS sequence"/>
</dbReference>
<dbReference type="GO" id="GO:0003677">
    <property type="term" value="F:DNA binding"/>
    <property type="evidence" value="ECO:0007669"/>
    <property type="project" value="UniProtKB-KW"/>
</dbReference>
<feature type="domain" description="Cas12f1-like TNB" evidence="7">
    <location>
        <begin position="350"/>
        <end position="394"/>
    </location>
</feature>
<evidence type="ECO:0000256" key="2">
    <source>
        <dbReference type="ARBA" id="ARBA00022578"/>
    </source>
</evidence>
<dbReference type="InterPro" id="IPR010095">
    <property type="entry name" value="Cas12f1-like_TNB"/>
</dbReference>
<dbReference type="GO" id="GO:0032196">
    <property type="term" value="P:transposition"/>
    <property type="evidence" value="ECO:0007669"/>
    <property type="project" value="UniProtKB-KW"/>
</dbReference>
<accession>A0A2W5ATE2</accession>
<comment type="similarity">
    <text evidence="1">In the C-terminal section; belongs to the transposase 35 family.</text>
</comment>
<keyword evidence="4" id="KW-0233">DNA recombination</keyword>
<evidence type="ECO:0000259" key="6">
    <source>
        <dbReference type="Pfam" id="PF01385"/>
    </source>
</evidence>
<feature type="region of interest" description="Disordered" evidence="5">
    <location>
        <begin position="1"/>
        <end position="36"/>
    </location>
</feature>
<keyword evidence="2" id="KW-0815">Transposition</keyword>
<evidence type="ECO:0000259" key="7">
    <source>
        <dbReference type="Pfam" id="PF07282"/>
    </source>
</evidence>
<protein>
    <submittedName>
        <fullName evidence="8">Transposase</fullName>
    </submittedName>
</protein>
<sequence>MAPRKPHTKDLDDKARLAKNKRIAQSQKETRKRRKNMDVLVRTVKIQRNKLSSSQREKLDRLFLEGKWLYNTALAHDRFDEKFRKSLNHTAEVKLPSGEIEIRDLEVLGGQLQQGVLSRMRDNIKGLAALKEKGHKVGSLGFISEMNSIPLKQFGGTHRIRGSKVKIANIPGWMRARGLNQFSDTDEFSSAVLIRKGKDFFVALTVYRSKDEHSSLATKRFIPDTTIGLDMGVSTHITFSDGSSVNARVEESDRLKRLSRKLARQEKGSKAFAQTKELIGDEHRKVVNRRNDAANKITSWILGHENVFMQDENISSWRKKYSKARGSRSVQYGILGRVKARLVDHPRVTVLKRNVATTATCICGEKTPHSLDERTFSCPTCGYSAPRDLHAAENMYRLATKENIKE</sequence>
<evidence type="ECO:0000313" key="9">
    <source>
        <dbReference type="Proteomes" id="UP000249451"/>
    </source>
</evidence>
<dbReference type="AlphaFoldDB" id="A0A2W5ATE2"/>
<name>A0A2W5ATE2_9CORY</name>
<dbReference type="Pfam" id="PF07282">
    <property type="entry name" value="Cas12f1-like_TNB"/>
    <property type="match status" value="1"/>
</dbReference>
<comment type="caution">
    <text evidence="8">The sequence shown here is derived from an EMBL/GenBank/DDBJ whole genome shotgun (WGS) entry which is preliminary data.</text>
</comment>
<proteinExistence type="inferred from homology"/>
<evidence type="ECO:0000256" key="5">
    <source>
        <dbReference type="SAM" id="MobiDB-lite"/>
    </source>
</evidence>
<feature type="domain" description="Probable transposase IS891/IS1136/IS1341" evidence="6">
    <location>
        <begin position="221"/>
        <end position="302"/>
    </location>
</feature>
<reference evidence="8 9" key="1">
    <citation type="submission" date="2017-11" db="EMBL/GenBank/DDBJ databases">
        <title>Infants hospitalized years apart are colonized by the same room-sourced microbial strains.</title>
        <authorList>
            <person name="Brooks B."/>
            <person name="Olm M.R."/>
            <person name="Firek B.A."/>
            <person name="Baker R."/>
            <person name="Thomas B.C."/>
            <person name="Morowitz M.J."/>
            <person name="Banfield J.F."/>
        </authorList>
    </citation>
    <scope>NUCLEOTIDE SEQUENCE [LARGE SCALE GENOMIC DNA]</scope>
    <source>
        <strain evidence="8">S2_012_000_R3_87</strain>
    </source>
</reference>
<evidence type="ECO:0000313" key="8">
    <source>
        <dbReference type="EMBL" id="PZO97243.1"/>
    </source>
</evidence>